<feature type="region of interest" description="Disordered" evidence="5">
    <location>
        <begin position="470"/>
        <end position="498"/>
    </location>
</feature>
<feature type="compositionally biased region" description="Basic and acidic residues" evidence="5">
    <location>
        <begin position="321"/>
        <end position="431"/>
    </location>
</feature>
<dbReference type="PROSITE" id="PS00018">
    <property type="entry name" value="EF_HAND_1"/>
    <property type="match status" value="1"/>
</dbReference>
<feature type="region of interest" description="Disordered" evidence="5">
    <location>
        <begin position="568"/>
        <end position="611"/>
    </location>
</feature>
<dbReference type="InterPro" id="IPR007627">
    <property type="entry name" value="RNA_pol_sigma70_r2"/>
</dbReference>
<dbReference type="Pfam" id="PF08281">
    <property type="entry name" value="Sigma70_r4_2"/>
    <property type="match status" value="1"/>
</dbReference>
<organism evidence="7 8">
    <name type="scientific">Lignipirellula cremea</name>
    <dbReference type="NCBI Taxonomy" id="2528010"/>
    <lineage>
        <taxon>Bacteria</taxon>
        <taxon>Pseudomonadati</taxon>
        <taxon>Planctomycetota</taxon>
        <taxon>Planctomycetia</taxon>
        <taxon>Pirellulales</taxon>
        <taxon>Pirellulaceae</taxon>
        <taxon>Lignipirellula</taxon>
    </lineage>
</organism>
<name>A0A518DXR8_9BACT</name>
<evidence type="ECO:0000256" key="5">
    <source>
        <dbReference type="SAM" id="MobiDB-lite"/>
    </source>
</evidence>
<dbReference type="Gene3D" id="1.10.238.10">
    <property type="entry name" value="EF-hand"/>
    <property type="match status" value="1"/>
</dbReference>
<dbReference type="GO" id="GO:0016987">
    <property type="term" value="F:sigma factor activity"/>
    <property type="evidence" value="ECO:0007669"/>
    <property type="project" value="UniProtKB-KW"/>
</dbReference>
<dbReference type="PANTHER" id="PTHR43133:SF51">
    <property type="entry name" value="RNA POLYMERASE SIGMA FACTOR"/>
    <property type="match status" value="1"/>
</dbReference>
<keyword evidence="3" id="KW-0731">Sigma factor</keyword>
<evidence type="ECO:0000256" key="3">
    <source>
        <dbReference type="ARBA" id="ARBA00023082"/>
    </source>
</evidence>
<evidence type="ECO:0000313" key="7">
    <source>
        <dbReference type="EMBL" id="QDU96638.1"/>
    </source>
</evidence>
<dbReference type="InterPro" id="IPR039425">
    <property type="entry name" value="RNA_pol_sigma-70-like"/>
</dbReference>
<reference evidence="7 8" key="1">
    <citation type="submission" date="2019-02" db="EMBL/GenBank/DDBJ databases">
        <title>Deep-cultivation of Planctomycetes and their phenomic and genomic characterization uncovers novel biology.</title>
        <authorList>
            <person name="Wiegand S."/>
            <person name="Jogler M."/>
            <person name="Boedeker C."/>
            <person name="Pinto D."/>
            <person name="Vollmers J."/>
            <person name="Rivas-Marin E."/>
            <person name="Kohn T."/>
            <person name="Peeters S.H."/>
            <person name="Heuer A."/>
            <person name="Rast P."/>
            <person name="Oberbeckmann S."/>
            <person name="Bunk B."/>
            <person name="Jeske O."/>
            <person name="Meyerdierks A."/>
            <person name="Storesund J.E."/>
            <person name="Kallscheuer N."/>
            <person name="Luecker S."/>
            <person name="Lage O.M."/>
            <person name="Pohl T."/>
            <person name="Merkel B.J."/>
            <person name="Hornburger P."/>
            <person name="Mueller R.-W."/>
            <person name="Bruemmer F."/>
            <person name="Labrenz M."/>
            <person name="Spormann A.M."/>
            <person name="Op den Camp H."/>
            <person name="Overmann J."/>
            <person name="Amann R."/>
            <person name="Jetten M.S.M."/>
            <person name="Mascher T."/>
            <person name="Medema M.H."/>
            <person name="Devos D.P."/>
            <person name="Kaster A.-K."/>
            <person name="Ovreas L."/>
            <person name="Rohde M."/>
            <person name="Galperin M.Y."/>
            <person name="Jogler C."/>
        </authorList>
    </citation>
    <scope>NUCLEOTIDE SEQUENCE [LARGE SCALE GENOMIC DNA]</scope>
    <source>
        <strain evidence="7 8">Pla85_3_4</strain>
    </source>
</reference>
<dbReference type="NCBIfam" id="TIGR02937">
    <property type="entry name" value="sigma70-ECF"/>
    <property type="match status" value="1"/>
</dbReference>
<feature type="compositionally biased region" description="Basic and acidic residues" evidence="5">
    <location>
        <begin position="1"/>
        <end position="10"/>
    </location>
</feature>
<feature type="region of interest" description="Disordered" evidence="5">
    <location>
        <begin position="315"/>
        <end position="446"/>
    </location>
</feature>
<keyword evidence="2" id="KW-0805">Transcription regulation</keyword>
<dbReference type="PANTHER" id="PTHR43133">
    <property type="entry name" value="RNA POLYMERASE ECF-TYPE SIGMA FACTO"/>
    <property type="match status" value="1"/>
</dbReference>
<dbReference type="InterPro" id="IPR014284">
    <property type="entry name" value="RNA_pol_sigma-70_dom"/>
</dbReference>
<evidence type="ECO:0000259" key="6">
    <source>
        <dbReference type="PROSITE" id="PS50222"/>
    </source>
</evidence>
<dbReference type="Gene3D" id="1.10.1740.10">
    <property type="match status" value="1"/>
</dbReference>
<feature type="region of interest" description="Disordered" evidence="5">
    <location>
        <begin position="1"/>
        <end position="21"/>
    </location>
</feature>
<dbReference type="OrthoDB" id="291047at2"/>
<evidence type="ECO:0000256" key="4">
    <source>
        <dbReference type="ARBA" id="ARBA00023163"/>
    </source>
</evidence>
<dbReference type="InterPro" id="IPR013324">
    <property type="entry name" value="RNA_pol_sigma_r3/r4-like"/>
</dbReference>
<comment type="similarity">
    <text evidence="1">Belongs to the sigma-70 factor family. ECF subfamily.</text>
</comment>
<dbReference type="InterPro" id="IPR002048">
    <property type="entry name" value="EF_hand_dom"/>
</dbReference>
<dbReference type="PROSITE" id="PS50222">
    <property type="entry name" value="EF_HAND_2"/>
    <property type="match status" value="2"/>
</dbReference>
<evidence type="ECO:0000313" key="8">
    <source>
        <dbReference type="Proteomes" id="UP000317648"/>
    </source>
</evidence>
<dbReference type="EMBL" id="CP036433">
    <property type="protein sequence ID" value="QDU96638.1"/>
    <property type="molecule type" value="Genomic_DNA"/>
</dbReference>
<evidence type="ECO:0000256" key="2">
    <source>
        <dbReference type="ARBA" id="ARBA00023015"/>
    </source>
</evidence>
<dbReference type="CDD" id="cd00051">
    <property type="entry name" value="EFh"/>
    <property type="match status" value="1"/>
</dbReference>
<dbReference type="InterPro" id="IPR018247">
    <property type="entry name" value="EF_Hand_1_Ca_BS"/>
</dbReference>
<protein>
    <submittedName>
        <fullName evidence="7">ECF RNA polymerase sigma factor SigW</fullName>
    </submittedName>
</protein>
<keyword evidence="8" id="KW-1185">Reference proteome</keyword>
<keyword evidence="4" id="KW-0804">Transcription</keyword>
<dbReference type="InterPro" id="IPR036388">
    <property type="entry name" value="WH-like_DNA-bd_sf"/>
</dbReference>
<feature type="domain" description="EF-hand" evidence="6">
    <location>
        <begin position="504"/>
        <end position="531"/>
    </location>
</feature>
<dbReference type="Proteomes" id="UP000317648">
    <property type="component" value="Chromosome"/>
</dbReference>
<feature type="compositionally biased region" description="Basic and acidic residues" evidence="5">
    <location>
        <begin position="588"/>
        <end position="602"/>
    </location>
</feature>
<dbReference type="Gene3D" id="1.10.10.10">
    <property type="entry name" value="Winged helix-like DNA-binding domain superfamily/Winged helix DNA-binding domain"/>
    <property type="match status" value="1"/>
</dbReference>
<accession>A0A518DXR8</accession>
<feature type="domain" description="EF-hand" evidence="6">
    <location>
        <begin position="542"/>
        <end position="568"/>
    </location>
</feature>
<dbReference type="SUPFAM" id="SSF47473">
    <property type="entry name" value="EF-hand"/>
    <property type="match status" value="1"/>
</dbReference>
<proteinExistence type="inferred from homology"/>
<dbReference type="GO" id="GO:0003677">
    <property type="term" value="F:DNA binding"/>
    <property type="evidence" value="ECO:0007669"/>
    <property type="project" value="InterPro"/>
</dbReference>
<dbReference type="RefSeq" id="WP_145055252.1">
    <property type="nucleotide sequence ID" value="NZ_CP036433.1"/>
</dbReference>
<dbReference type="SUPFAM" id="SSF88659">
    <property type="entry name" value="Sigma3 and sigma4 domains of RNA polymerase sigma factors"/>
    <property type="match status" value="1"/>
</dbReference>
<evidence type="ECO:0000256" key="1">
    <source>
        <dbReference type="ARBA" id="ARBA00010641"/>
    </source>
</evidence>
<dbReference type="InterPro" id="IPR013249">
    <property type="entry name" value="RNA_pol_sigma70_r4_t2"/>
</dbReference>
<dbReference type="InterPro" id="IPR013325">
    <property type="entry name" value="RNA_pol_sigma_r2"/>
</dbReference>
<dbReference type="GO" id="GO:0005509">
    <property type="term" value="F:calcium ion binding"/>
    <property type="evidence" value="ECO:0007669"/>
    <property type="project" value="InterPro"/>
</dbReference>
<dbReference type="Pfam" id="PF04542">
    <property type="entry name" value="Sigma70_r2"/>
    <property type="match status" value="1"/>
</dbReference>
<sequence>MNPSVKDRIESSVVAGPAPTATSDRDLLDRFAQRQEENAFAELVVRHGPLVMAVCRRVLGKEHDAEDAFQATFLVLARKAGSVRRENSLGAWLYKTAFRIALRARAKRSRRPETSLETDPMIADSLSQISQEHEQAVLDQELNALPEKYRLPLFLCCLEGKSRDEAAEQLGWSIGALKGRLERGRQLLRRKLLLRGVSLAVVLSLIVRSSSTAAAASSISPSLLAATVQAGVRVAAGQSLAGQVSAQTLSLTHRSIEFMSLTSAKILVGSFCCVAALTTSAQWLPAPAFAGAANALDAPIQLVSQPVARGTQFIAFGEEEGAPRRSAEGDAGPRRSAEGDAGPRRSAEGDAGPRRSAEGDAGPRRSAEGDAGPRRSAEGDAGPRRSAEGDAGPRRSAEGDAGPRRSAEGDAGPRRSAEGDAGPRRSVEGERNVQAGEGLGGFRPQSPREAALFQMILQLQQEVTTLRREVQGNPQGRADGEPRNATESAGVAPANWQRTKEGGVFKAYDQNGDLTVTADEWLRMKRVSATDTARIKLETGRFQEADPNNDGKMTVEEFLYWYTQGRFNATEGPARGQGDGGRAPTGLRDGERAPSGLRDGERAPSGLRDGQ</sequence>
<dbReference type="AlphaFoldDB" id="A0A518DXR8"/>
<dbReference type="SUPFAM" id="SSF88946">
    <property type="entry name" value="Sigma2 domain of RNA polymerase sigma factors"/>
    <property type="match status" value="1"/>
</dbReference>
<gene>
    <name evidence="7" type="primary">sigW_7</name>
    <name evidence="7" type="ORF">Pla8534_44590</name>
</gene>
<dbReference type="KEGG" id="lcre:Pla8534_44590"/>
<dbReference type="InterPro" id="IPR011992">
    <property type="entry name" value="EF-hand-dom_pair"/>
</dbReference>
<dbReference type="GO" id="GO:0006352">
    <property type="term" value="P:DNA-templated transcription initiation"/>
    <property type="evidence" value="ECO:0007669"/>
    <property type="project" value="InterPro"/>
</dbReference>